<proteinExistence type="predicted"/>
<protein>
    <submittedName>
        <fullName evidence="1">Uncharacterized protein</fullName>
    </submittedName>
</protein>
<accession>A0A644ZZ84</accession>
<dbReference type="AlphaFoldDB" id="A0A644ZZ84"/>
<comment type="caution">
    <text evidence="1">The sequence shown here is derived from an EMBL/GenBank/DDBJ whole genome shotgun (WGS) entry which is preliminary data.</text>
</comment>
<name>A0A644ZZ84_9ZZZZ</name>
<sequence>MHIRDAVLLHKACTFGVRKFWQSLFNCRNPACNTHRHEVRLTEIAVVFCFFFRPHGNGYAPSFIEVAGFLHDLSSAADHVLLAHYLIEESPFNSFVGGYVFNLDTCSPVNRYVCIDTHSPFKVSIKNIQVFEDIPELVKESPGFFGAPHIRLGNGLDQGHA</sequence>
<dbReference type="EMBL" id="VSSQ01011002">
    <property type="protein sequence ID" value="MPM45748.1"/>
    <property type="molecule type" value="Genomic_DNA"/>
</dbReference>
<evidence type="ECO:0000313" key="1">
    <source>
        <dbReference type="EMBL" id="MPM45748.1"/>
    </source>
</evidence>
<gene>
    <name evidence="1" type="ORF">SDC9_92440</name>
</gene>
<reference evidence="1" key="1">
    <citation type="submission" date="2019-08" db="EMBL/GenBank/DDBJ databases">
        <authorList>
            <person name="Kucharzyk K."/>
            <person name="Murdoch R.W."/>
            <person name="Higgins S."/>
            <person name="Loffler F."/>
        </authorList>
    </citation>
    <scope>NUCLEOTIDE SEQUENCE</scope>
</reference>
<organism evidence="1">
    <name type="scientific">bioreactor metagenome</name>
    <dbReference type="NCBI Taxonomy" id="1076179"/>
    <lineage>
        <taxon>unclassified sequences</taxon>
        <taxon>metagenomes</taxon>
        <taxon>ecological metagenomes</taxon>
    </lineage>
</organism>